<name>A0A419V7M6_9BACL</name>
<gene>
    <name evidence="1" type="ORF">ATL39_0264</name>
</gene>
<dbReference type="OrthoDB" id="2972960at2"/>
<dbReference type="Proteomes" id="UP000285120">
    <property type="component" value="Unassembled WGS sequence"/>
</dbReference>
<dbReference type="RefSeq" id="WP_120191473.1">
    <property type="nucleotide sequence ID" value="NZ_RAPK01000006.1"/>
</dbReference>
<proteinExistence type="predicted"/>
<reference evidence="1 2" key="1">
    <citation type="submission" date="2018-09" db="EMBL/GenBank/DDBJ databases">
        <title>Genomic Encyclopedia of Archaeal and Bacterial Type Strains, Phase II (KMG-II): from individual species to whole genera.</title>
        <authorList>
            <person name="Goeker M."/>
        </authorList>
    </citation>
    <scope>NUCLEOTIDE SEQUENCE [LARGE SCALE GENOMIC DNA]</scope>
    <source>
        <strain evidence="1 2">DSM 17008</strain>
    </source>
</reference>
<keyword evidence="2" id="KW-1185">Reference proteome</keyword>
<sequence>MTAGHVFEKLFLCGETEAAEAAQQMSPDYVIDLRAEAEQPLQGAVSKEGTVSFALINGGPTPLDEMKRAIAFTAEAVKNNKSAVLH</sequence>
<accession>A0A419V7M6</accession>
<protein>
    <recommendedName>
        <fullName evidence="3">Rhodanese-like domain-containing protein</fullName>
    </recommendedName>
</protein>
<dbReference type="AlphaFoldDB" id="A0A419V7M6"/>
<evidence type="ECO:0000313" key="1">
    <source>
        <dbReference type="EMBL" id="RKD76052.1"/>
    </source>
</evidence>
<comment type="caution">
    <text evidence="1">The sequence shown here is derived from an EMBL/GenBank/DDBJ whole genome shotgun (WGS) entry which is preliminary data.</text>
</comment>
<evidence type="ECO:0000313" key="2">
    <source>
        <dbReference type="Proteomes" id="UP000285120"/>
    </source>
</evidence>
<dbReference type="EMBL" id="RAPK01000006">
    <property type="protein sequence ID" value="RKD76052.1"/>
    <property type="molecule type" value="Genomic_DNA"/>
</dbReference>
<organism evidence="1 2">
    <name type="scientific">Sinobaca qinghaiensis</name>
    <dbReference type="NCBI Taxonomy" id="342944"/>
    <lineage>
        <taxon>Bacteria</taxon>
        <taxon>Bacillati</taxon>
        <taxon>Bacillota</taxon>
        <taxon>Bacilli</taxon>
        <taxon>Bacillales</taxon>
        <taxon>Sporolactobacillaceae</taxon>
        <taxon>Sinobaca</taxon>
    </lineage>
</organism>
<evidence type="ECO:0008006" key="3">
    <source>
        <dbReference type="Google" id="ProtNLM"/>
    </source>
</evidence>